<feature type="region of interest" description="Disordered" evidence="5">
    <location>
        <begin position="313"/>
        <end position="334"/>
    </location>
</feature>
<dbReference type="Gene3D" id="3.40.50.300">
    <property type="entry name" value="P-loop containing nucleotide triphosphate hydrolases"/>
    <property type="match status" value="1"/>
</dbReference>
<feature type="compositionally biased region" description="Basic residues" evidence="5">
    <location>
        <begin position="315"/>
        <end position="334"/>
    </location>
</feature>
<dbReference type="AlphaFoldDB" id="A0AAV8AH78"/>
<dbReference type="GO" id="GO:0000724">
    <property type="term" value="P:double-strand break repair via homologous recombination"/>
    <property type="evidence" value="ECO:0007669"/>
    <property type="project" value="TreeGrafter"/>
</dbReference>
<evidence type="ECO:0000256" key="4">
    <source>
        <dbReference type="SAM" id="Coils"/>
    </source>
</evidence>
<evidence type="ECO:0000256" key="1">
    <source>
        <dbReference type="ARBA" id="ARBA00010171"/>
    </source>
</evidence>
<evidence type="ECO:0000313" key="6">
    <source>
        <dbReference type="EMBL" id="KAJ3452072.1"/>
    </source>
</evidence>
<evidence type="ECO:0000256" key="5">
    <source>
        <dbReference type="SAM" id="MobiDB-lite"/>
    </source>
</evidence>
<organism evidence="6 7">
    <name type="scientific">Anaeramoeba flamelloides</name>
    <dbReference type="NCBI Taxonomy" id="1746091"/>
    <lineage>
        <taxon>Eukaryota</taxon>
        <taxon>Metamonada</taxon>
        <taxon>Anaeramoebidae</taxon>
        <taxon>Anaeramoeba</taxon>
    </lineage>
</organism>
<gene>
    <name evidence="6" type="ORF">M0812_03835</name>
</gene>
<dbReference type="EMBL" id="JANTQA010000008">
    <property type="protein sequence ID" value="KAJ3452072.1"/>
    <property type="molecule type" value="Genomic_DNA"/>
</dbReference>
<feature type="coiled-coil region" evidence="4">
    <location>
        <begin position="66"/>
        <end position="129"/>
    </location>
</feature>
<evidence type="ECO:0000256" key="3">
    <source>
        <dbReference type="ARBA" id="ARBA00023054"/>
    </source>
</evidence>
<dbReference type="SUPFAM" id="SSF52540">
    <property type="entry name" value="P-loop containing nucleoside triphosphate hydrolases"/>
    <property type="match status" value="1"/>
</dbReference>
<reference evidence="6" key="1">
    <citation type="submission" date="2022-08" db="EMBL/GenBank/DDBJ databases">
        <title>Novel sulphate-reducing endosymbionts in the free-living metamonad Anaeramoeba.</title>
        <authorList>
            <person name="Jerlstrom-Hultqvist J."/>
            <person name="Cepicka I."/>
            <person name="Gallot-Lavallee L."/>
            <person name="Salas-Leiva D."/>
            <person name="Curtis B.A."/>
            <person name="Zahonova K."/>
            <person name="Pipaliya S."/>
            <person name="Dacks J."/>
            <person name="Roger A.J."/>
        </authorList>
    </citation>
    <scope>NUCLEOTIDE SEQUENCE</scope>
    <source>
        <strain evidence="6">Busselton2</strain>
    </source>
</reference>
<protein>
    <recommendedName>
        <fullName evidence="2">Structural maintenance of chromosomes protein 5</fullName>
    </recommendedName>
</protein>
<accession>A0AAV8AH78</accession>
<dbReference type="PANTHER" id="PTHR45916">
    <property type="entry name" value="STRUCTURAL MAINTENANCE OF CHROMOSOMES PROTEIN 5"/>
    <property type="match status" value="1"/>
</dbReference>
<comment type="similarity">
    <text evidence="1">Belongs to the SMC family. SMC5 subfamily.</text>
</comment>
<dbReference type="GO" id="GO:0005634">
    <property type="term" value="C:nucleus"/>
    <property type="evidence" value="ECO:0007669"/>
    <property type="project" value="TreeGrafter"/>
</dbReference>
<dbReference type="InterPro" id="IPR027417">
    <property type="entry name" value="P-loop_NTPase"/>
</dbReference>
<keyword evidence="3 4" id="KW-0175">Coiled coil</keyword>
<name>A0AAV8AH78_9EUKA</name>
<comment type="caution">
    <text evidence="6">The sequence shown here is derived from an EMBL/GenBank/DDBJ whole genome shotgun (WGS) entry which is preliminary data.</text>
</comment>
<dbReference type="GO" id="GO:0030915">
    <property type="term" value="C:Smc5-Smc6 complex"/>
    <property type="evidence" value="ECO:0007669"/>
    <property type="project" value="TreeGrafter"/>
</dbReference>
<proteinExistence type="inferred from homology"/>
<evidence type="ECO:0000313" key="7">
    <source>
        <dbReference type="Proteomes" id="UP001146793"/>
    </source>
</evidence>
<dbReference type="GO" id="GO:0003697">
    <property type="term" value="F:single-stranded DNA binding"/>
    <property type="evidence" value="ECO:0007669"/>
    <property type="project" value="TreeGrafter"/>
</dbReference>
<dbReference type="PANTHER" id="PTHR45916:SF1">
    <property type="entry name" value="STRUCTURAL MAINTENANCE OF CHROMOSOMES PROTEIN 5"/>
    <property type="match status" value="1"/>
</dbReference>
<dbReference type="Proteomes" id="UP001146793">
    <property type="component" value="Unassembled WGS sequence"/>
</dbReference>
<sequence>MNNLNFTENNQTFTFKTDLNLGILFGSRLDVALLLPKKIFTKIEKQLLKKQEIKLNNQCNQQSFELKEINRKLFDQERIVNRLKDQCLIFLKIRREKIPELNDDLMRDLEKLSDDSDEIAEMINILQTQISLKPDVQKSVEIEKKWLKGIEKIIHKINRYFSTLFAELGAVGEVQLIKDPNRDYSKFETHILVKFRDETNLHILRAARQSGGERAVTTALFLMALQNLIECPFRVVDELNQGMDPQNEKITFNLIVKFVCRPNVPQYFMVSPKLLPGLNLTKDIACHIFFNSSFIRKNPKLWFIPNIVKFGNPKKPSRRKRRKKKPRIKKNNYF</sequence>
<evidence type="ECO:0000256" key="2">
    <source>
        <dbReference type="ARBA" id="ARBA00018687"/>
    </source>
</evidence>